<dbReference type="PANTHER" id="PTHR30221">
    <property type="entry name" value="SMALL-CONDUCTANCE MECHANOSENSITIVE CHANNEL"/>
    <property type="match status" value="1"/>
</dbReference>
<feature type="transmembrane region" description="Helical" evidence="7">
    <location>
        <begin position="121"/>
        <end position="144"/>
    </location>
</feature>
<feature type="transmembrane region" description="Helical" evidence="7">
    <location>
        <begin position="282"/>
        <end position="299"/>
    </location>
</feature>
<feature type="domain" description="Mechanosensitive ion channel MscS" evidence="8">
    <location>
        <begin position="326"/>
        <end position="391"/>
    </location>
</feature>
<comment type="subcellular location">
    <subcellularLocation>
        <location evidence="7">Cell inner membrane</location>
        <topology evidence="7">Multi-pass membrane protein</topology>
    </subcellularLocation>
    <subcellularLocation>
        <location evidence="1">Cell membrane</location>
        <topology evidence="1">Multi-pass membrane protein</topology>
    </subcellularLocation>
</comment>
<organism evidence="10 11">
    <name type="scientific">Thiorhodococcus mannitoliphagus</name>
    <dbReference type="NCBI Taxonomy" id="329406"/>
    <lineage>
        <taxon>Bacteria</taxon>
        <taxon>Pseudomonadati</taxon>
        <taxon>Pseudomonadota</taxon>
        <taxon>Gammaproteobacteria</taxon>
        <taxon>Chromatiales</taxon>
        <taxon>Chromatiaceae</taxon>
        <taxon>Thiorhodococcus</taxon>
    </lineage>
</organism>
<evidence type="ECO:0000256" key="5">
    <source>
        <dbReference type="ARBA" id="ARBA00022989"/>
    </source>
</evidence>
<dbReference type="InterPro" id="IPR006685">
    <property type="entry name" value="MscS_channel_2nd"/>
</dbReference>
<comment type="similarity">
    <text evidence="2 7">Belongs to the MscS (TC 1.A.23) family.</text>
</comment>
<dbReference type="SUPFAM" id="SSF50182">
    <property type="entry name" value="Sm-like ribonucleoproteins"/>
    <property type="match status" value="1"/>
</dbReference>
<dbReference type="EMBL" id="JAAIJR010000001">
    <property type="protein sequence ID" value="NEX18777.1"/>
    <property type="molecule type" value="Genomic_DNA"/>
</dbReference>
<keyword evidence="6 7" id="KW-0472">Membrane</keyword>
<gene>
    <name evidence="10" type="ORF">G3480_00305</name>
</gene>
<keyword evidence="11" id="KW-1185">Reference proteome</keyword>
<feature type="transmembrane region" description="Helical" evidence="7">
    <location>
        <begin position="223"/>
        <end position="246"/>
    </location>
</feature>
<dbReference type="PANTHER" id="PTHR30221:SF18">
    <property type="entry name" value="SLL0590 PROTEIN"/>
    <property type="match status" value="1"/>
</dbReference>
<reference evidence="10 11" key="2">
    <citation type="submission" date="2020-02" db="EMBL/GenBank/DDBJ databases">
        <title>Genome sequences of Thiorhodococcus mannitoliphagus and Thiorhodococcus minor, purple sulfur photosynthetic bacteria in the gammaproteobacterial family, Chromatiaceae.</title>
        <authorList>
            <person name="Aviles F.A."/>
            <person name="Meyer T.E."/>
            <person name="Kyndt J.A."/>
        </authorList>
    </citation>
    <scope>NUCLEOTIDE SEQUENCE [LARGE SCALE GENOMIC DNA]</scope>
    <source>
        <strain evidence="10 11">DSM 18266</strain>
    </source>
</reference>
<dbReference type="InterPro" id="IPR049278">
    <property type="entry name" value="MS_channel_C"/>
</dbReference>
<evidence type="ECO:0000259" key="8">
    <source>
        <dbReference type="Pfam" id="PF00924"/>
    </source>
</evidence>
<feature type="domain" description="Mechanosensitive ion channel MscS C-terminal" evidence="9">
    <location>
        <begin position="403"/>
        <end position="483"/>
    </location>
</feature>
<dbReference type="InterPro" id="IPR010920">
    <property type="entry name" value="LSM_dom_sf"/>
</dbReference>
<keyword evidence="7" id="KW-0407">Ion channel</keyword>
<dbReference type="SUPFAM" id="SSF82689">
    <property type="entry name" value="Mechanosensitive channel protein MscS (YggB), C-terminal domain"/>
    <property type="match status" value="1"/>
</dbReference>
<evidence type="ECO:0000256" key="3">
    <source>
        <dbReference type="ARBA" id="ARBA00022475"/>
    </source>
</evidence>
<evidence type="ECO:0000256" key="1">
    <source>
        <dbReference type="ARBA" id="ARBA00004651"/>
    </source>
</evidence>
<keyword evidence="3" id="KW-1003">Cell membrane</keyword>
<keyword evidence="7" id="KW-0406">Ion transport</keyword>
<keyword evidence="7" id="KW-0997">Cell inner membrane</keyword>
<keyword evidence="4 7" id="KW-0812">Transmembrane</keyword>
<evidence type="ECO:0000256" key="4">
    <source>
        <dbReference type="ARBA" id="ARBA00022692"/>
    </source>
</evidence>
<name>A0A6P1DKM6_9GAMM</name>
<dbReference type="InterPro" id="IPR023408">
    <property type="entry name" value="MscS_beta-dom_sf"/>
</dbReference>
<evidence type="ECO:0000259" key="9">
    <source>
        <dbReference type="Pfam" id="PF21082"/>
    </source>
</evidence>
<protein>
    <recommendedName>
        <fullName evidence="7">Small-conductance mechanosensitive channel</fullName>
    </recommendedName>
</protein>
<dbReference type="Proteomes" id="UP000471640">
    <property type="component" value="Unassembled WGS sequence"/>
</dbReference>
<evidence type="ECO:0000313" key="11">
    <source>
        <dbReference type="Proteomes" id="UP000471640"/>
    </source>
</evidence>
<dbReference type="Pfam" id="PF00924">
    <property type="entry name" value="MS_channel_2nd"/>
    <property type="match status" value="1"/>
</dbReference>
<reference evidence="11" key="1">
    <citation type="journal article" date="2020" name="Microbiol. Resour. Announc.">
        <title>Draft Genome Sequences of Thiorhodococcus mannitoliphagus and Thiorhodococcus minor, Purple Sulfur Photosynthetic Bacteria in the Gammaproteobacterial Family Chromatiaceae.</title>
        <authorList>
            <person name="Aviles F.A."/>
            <person name="Meyer T.E."/>
            <person name="Kyndt J.A."/>
        </authorList>
    </citation>
    <scope>NUCLEOTIDE SEQUENCE [LARGE SCALE GENOMIC DNA]</scope>
    <source>
        <strain evidence="11">DSM 18266</strain>
    </source>
</reference>
<dbReference type="GO" id="GO:0005886">
    <property type="term" value="C:plasma membrane"/>
    <property type="evidence" value="ECO:0007669"/>
    <property type="project" value="UniProtKB-SubCell"/>
</dbReference>
<evidence type="ECO:0000256" key="6">
    <source>
        <dbReference type="ARBA" id="ARBA00023136"/>
    </source>
</evidence>
<dbReference type="RefSeq" id="WP_164651662.1">
    <property type="nucleotide sequence ID" value="NZ_JAAIJR010000001.1"/>
</dbReference>
<dbReference type="Gene3D" id="2.30.30.60">
    <property type="match status" value="1"/>
</dbReference>
<evidence type="ECO:0000256" key="2">
    <source>
        <dbReference type="ARBA" id="ARBA00008017"/>
    </source>
</evidence>
<dbReference type="GO" id="GO:0008381">
    <property type="term" value="F:mechanosensitive monoatomic ion channel activity"/>
    <property type="evidence" value="ECO:0007669"/>
    <property type="project" value="InterPro"/>
</dbReference>
<comment type="caution">
    <text evidence="10">The sequence shown here is derived from an EMBL/GenBank/DDBJ whole genome shotgun (WGS) entry which is preliminary data.</text>
</comment>
<evidence type="ECO:0000256" key="7">
    <source>
        <dbReference type="RuleBase" id="RU369025"/>
    </source>
</evidence>
<proteinExistence type="inferred from homology"/>
<evidence type="ECO:0000313" key="10">
    <source>
        <dbReference type="EMBL" id="NEX18777.1"/>
    </source>
</evidence>
<dbReference type="InterPro" id="IPR045275">
    <property type="entry name" value="MscS_archaea/bacteria_type"/>
</dbReference>
<dbReference type="Gene3D" id="3.30.70.100">
    <property type="match status" value="1"/>
</dbReference>
<dbReference type="AlphaFoldDB" id="A0A6P1DKM6"/>
<keyword evidence="5 7" id="KW-1133">Transmembrane helix</keyword>
<keyword evidence="7" id="KW-0813">Transport</keyword>
<comment type="function">
    <text evidence="7">Mechanosensitive channel that participates in the regulation of osmotic pressure changes within the cell, opening in response to stretch forces in the membrane lipid bilayer, without the need for other proteins. Contributes to normal resistance to hypoosmotic shock. Forms an ion channel of 1.0 nanosiemens conductance with a slight preference for anions.</text>
</comment>
<comment type="subunit">
    <text evidence="7">Homoheptamer.</text>
</comment>
<accession>A0A6P1DKM6</accession>
<dbReference type="InterPro" id="IPR011066">
    <property type="entry name" value="MscS_channel_C_sf"/>
</dbReference>
<feature type="transmembrane region" description="Helical" evidence="7">
    <location>
        <begin position="181"/>
        <end position="203"/>
    </location>
</feature>
<sequence length="518" mass="56720">MNASEIRGGAAPATVEVWNRPIVTLRAAIGPMEPAQRAKQVQERIEALPPEDFGDAVHAEPAQVGRLRGWLILVRDDIIVGILPEDLDPESGRTVEETARDGVERLREVFQARAEQQRLPLLLRGIGFALGATLAYALLLLAVVRVKARVEHRLRTSAQRSRWRLFGVQIRPLLGAIERHAIKLSALAVALSGGYLWLTFVLVQFPYTEPWGTGLGAYLSDLLASLATGILEGIPGVLTVLAVFFVTRLVVGSTNAFFKAVEDGRLQPSWIEAGTIDATRRLTVAVIWMFALTVAYPYIPGSDTAAFKGVSVFVGLMISLGSAGFINQIMSGMVIVYSRAFGVGDYVRLGETEGLVSQVGLLSTKVVTRQQEEVTLPNAVVVGHRLTNFSRRAESKGAVARATLTIGYDTPWRQVHALLNLAASRTPGVRKEPRPVVLQLALADFYVEYELQVRLERVEERIRVLSDLNAQILDVFNEYGVQIMSPHFNRQPEQAVVVENGHWHAPPAADPADAEGLP</sequence>
<dbReference type="Pfam" id="PF21082">
    <property type="entry name" value="MS_channel_3rd"/>
    <property type="match status" value="1"/>
</dbReference>